<organism evidence="1 2">
    <name type="scientific">Maribacter caenipelagi</name>
    <dbReference type="NCBI Taxonomy" id="1447781"/>
    <lineage>
        <taxon>Bacteria</taxon>
        <taxon>Pseudomonadati</taxon>
        <taxon>Bacteroidota</taxon>
        <taxon>Flavobacteriia</taxon>
        <taxon>Flavobacteriales</taxon>
        <taxon>Flavobacteriaceae</taxon>
        <taxon>Maribacter</taxon>
    </lineage>
</organism>
<name>A0A4R7D4K2_9FLAO</name>
<comment type="caution">
    <text evidence="1">The sequence shown here is derived from an EMBL/GenBank/DDBJ whole genome shotgun (WGS) entry which is preliminary data.</text>
</comment>
<dbReference type="InterPro" id="IPR011050">
    <property type="entry name" value="Pectin_lyase_fold/virulence"/>
</dbReference>
<evidence type="ECO:0000313" key="2">
    <source>
        <dbReference type="Proteomes" id="UP000295274"/>
    </source>
</evidence>
<dbReference type="EMBL" id="SNZW01000014">
    <property type="protein sequence ID" value="TDS15252.1"/>
    <property type="molecule type" value="Genomic_DNA"/>
</dbReference>
<evidence type="ECO:0000313" key="1">
    <source>
        <dbReference type="EMBL" id="TDS15252.1"/>
    </source>
</evidence>
<dbReference type="RefSeq" id="WP_133672872.1">
    <property type="nucleotide sequence ID" value="NZ_SNZW01000014.1"/>
</dbReference>
<keyword evidence="2" id="KW-1185">Reference proteome</keyword>
<protein>
    <recommendedName>
        <fullName evidence="3">Parallel beta helix pectate lyase-like protein</fullName>
    </recommendedName>
</protein>
<accession>A0A4R7D4K2</accession>
<evidence type="ECO:0008006" key="3">
    <source>
        <dbReference type="Google" id="ProtNLM"/>
    </source>
</evidence>
<proteinExistence type="predicted"/>
<sequence length="514" mass="57647">MRLRILTILTILFTILWSASCRKDFEYASSNGHLSFSKDTVYLDTVFSNIGSSTYTLKVYNDTKDDIIIPTISLKNGVNSFYRLNVDGVAGKEFENIPLYAEDSLFVLIETTIDISDDSLNELLYTDAIQFDSEPFQQSVELVTLAKDAIFLYPSDTNEIEAETITLYNDESGNPIEIAGFLIPDNHLNFKKEKSYIVYGYAIIPKGKELIIDQGARVYFHQNSGILVQDESTITINGRLSTDVELLENEVIFEGDRLEPEFEDITGQWGTIWISAGSKNNAINHLTIKNAEIGLFVEGQENEAEETLTITNSRIFNSATYNLWTKNANVIATNIILGGAGNSSLFIENGGHYLFTHATIANYWNKGFRFNASLVISNSSITVPNSGFDLLAADFKNCIIDGNSSNEISLQSNNQNSFNFSFQNCYIKFNENQSSTENNIFYDFESDVHYPNVILNGELDYFKPFDNDFRIGLDSEVINKGDLNTANSAPLDIIETTRIPNPDLGAYQAIEKEF</sequence>
<reference evidence="1 2" key="1">
    <citation type="submission" date="2019-03" db="EMBL/GenBank/DDBJ databases">
        <title>Genomic Encyclopedia of Type Strains, Phase III (KMG-III): the genomes of soil and plant-associated and newly described type strains.</title>
        <authorList>
            <person name="Whitman W."/>
        </authorList>
    </citation>
    <scope>NUCLEOTIDE SEQUENCE [LARGE SCALE GENOMIC DNA]</scope>
    <source>
        <strain evidence="1 2">CECT 8455</strain>
    </source>
</reference>
<dbReference type="AlphaFoldDB" id="A0A4R7D4K2"/>
<dbReference type="Proteomes" id="UP000295274">
    <property type="component" value="Unassembled WGS sequence"/>
</dbReference>
<dbReference type="PROSITE" id="PS51257">
    <property type="entry name" value="PROKAR_LIPOPROTEIN"/>
    <property type="match status" value="1"/>
</dbReference>
<gene>
    <name evidence="1" type="ORF">DFQ03_1893</name>
</gene>
<dbReference type="SUPFAM" id="SSF51126">
    <property type="entry name" value="Pectin lyase-like"/>
    <property type="match status" value="1"/>
</dbReference>
<dbReference type="OrthoDB" id="1111178at2"/>